<sequence length="45" mass="5082">MDKFEDMLQKEPSLGYVYRLAAASERTLRATKAGDTKTMSEIEKA</sequence>
<evidence type="ECO:0000313" key="2">
    <source>
        <dbReference type="Proteomes" id="UP000823902"/>
    </source>
</evidence>
<dbReference type="AlphaFoldDB" id="A0A9D2TML1"/>
<proteinExistence type="predicted"/>
<dbReference type="Proteomes" id="UP000823902">
    <property type="component" value="Unassembled WGS sequence"/>
</dbReference>
<accession>A0A9D2TML1</accession>
<reference evidence="1" key="2">
    <citation type="submission" date="2021-04" db="EMBL/GenBank/DDBJ databases">
        <authorList>
            <person name="Gilroy R."/>
        </authorList>
    </citation>
    <scope>NUCLEOTIDE SEQUENCE</scope>
    <source>
        <strain evidence="1">CHK196-7946</strain>
    </source>
</reference>
<evidence type="ECO:0000313" key="1">
    <source>
        <dbReference type="EMBL" id="HJC74651.1"/>
    </source>
</evidence>
<name>A0A9D2TML1_9FIRM</name>
<protein>
    <submittedName>
        <fullName evidence="1">Uncharacterized protein</fullName>
    </submittedName>
</protein>
<reference evidence="1" key="1">
    <citation type="journal article" date="2021" name="PeerJ">
        <title>Extensive microbial diversity within the chicken gut microbiome revealed by metagenomics and culture.</title>
        <authorList>
            <person name="Gilroy R."/>
            <person name="Ravi A."/>
            <person name="Getino M."/>
            <person name="Pursley I."/>
            <person name="Horton D.L."/>
            <person name="Alikhan N.F."/>
            <person name="Baker D."/>
            <person name="Gharbi K."/>
            <person name="Hall N."/>
            <person name="Watson M."/>
            <person name="Adriaenssens E.M."/>
            <person name="Foster-Nyarko E."/>
            <person name="Jarju S."/>
            <person name="Secka A."/>
            <person name="Antonio M."/>
            <person name="Oren A."/>
            <person name="Chaudhuri R.R."/>
            <person name="La Ragione R."/>
            <person name="Hildebrand F."/>
            <person name="Pallen M.J."/>
        </authorList>
    </citation>
    <scope>NUCLEOTIDE SEQUENCE</scope>
    <source>
        <strain evidence="1">CHK196-7946</strain>
    </source>
</reference>
<gene>
    <name evidence="1" type="ORF">H9697_06860</name>
</gene>
<dbReference type="EMBL" id="DWVY01000034">
    <property type="protein sequence ID" value="HJC74651.1"/>
    <property type="molecule type" value="Genomic_DNA"/>
</dbReference>
<organism evidence="1 2">
    <name type="scientific">Candidatus Mediterraneibacter faecavium</name>
    <dbReference type="NCBI Taxonomy" id="2838668"/>
    <lineage>
        <taxon>Bacteria</taxon>
        <taxon>Bacillati</taxon>
        <taxon>Bacillota</taxon>
        <taxon>Clostridia</taxon>
        <taxon>Lachnospirales</taxon>
        <taxon>Lachnospiraceae</taxon>
        <taxon>Mediterraneibacter</taxon>
    </lineage>
</organism>
<comment type="caution">
    <text evidence="1">The sequence shown here is derived from an EMBL/GenBank/DDBJ whole genome shotgun (WGS) entry which is preliminary data.</text>
</comment>